<protein>
    <submittedName>
        <fullName evidence="1">Uncharacterized protein</fullName>
    </submittedName>
</protein>
<name>A0ACB7ZW56_9AGAM</name>
<sequence>MAVTSTSSSNRGSILGGAIGGAVFFAALIALAIFLMRRKRAEEPLFPSLRRVLHLKRSRTYQHITPYSITSIPSSTEFLTTSPPGVLGAEFDGPQMSEVQRSALASGSSTALQPTEQDLRHTPPITNSPLKKLNTAYRPQTHARTRSWQRHSSESLRDIDFPPEYQSCA</sequence>
<reference evidence="1" key="1">
    <citation type="journal article" date="2021" name="New Phytol.">
        <title>Evolutionary innovations through gain and loss of genes in the ectomycorrhizal Boletales.</title>
        <authorList>
            <person name="Wu G."/>
            <person name="Miyauchi S."/>
            <person name="Morin E."/>
            <person name="Kuo A."/>
            <person name="Drula E."/>
            <person name="Varga T."/>
            <person name="Kohler A."/>
            <person name="Feng B."/>
            <person name="Cao Y."/>
            <person name="Lipzen A."/>
            <person name="Daum C."/>
            <person name="Hundley H."/>
            <person name="Pangilinan J."/>
            <person name="Johnson J."/>
            <person name="Barry K."/>
            <person name="LaButti K."/>
            <person name="Ng V."/>
            <person name="Ahrendt S."/>
            <person name="Min B."/>
            <person name="Choi I.G."/>
            <person name="Park H."/>
            <person name="Plett J.M."/>
            <person name="Magnuson J."/>
            <person name="Spatafora J.W."/>
            <person name="Nagy L.G."/>
            <person name="Henrissat B."/>
            <person name="Grigoriev I.V."/>
            <person name="Yang Z.L."/>
            <person name="Xu J."/>
            <person name="Martin F.M."/>
        </authorList>
    </citation>
    <scope>NUCLEOTIDE SEQUENCE</scope>
    <source>
        <strain evidence="1">ATCC 28755</strain>
    </source>
</reference>
<dbReference type="EMBL" id="MU268313">
    <property type="protein sequence ID" value="KAH7904957.1"/>
    <property type="molecule type" value="Genomic_DNA"/>
</dbReference>
<organism evidence="1 2">
    <name type="scientific">Hygrophoropsis aurantiaca</name>
    <dbReference type="NCBI Taxonomy" id="72124"/>
    <lineage>
        <taxon>Eukaryota</taxon>
        <taxon>Fungi</taxon>
        <taxon>Dikarya</taxon>
        <taxon>Basidiomycota</taxon>
        <taxon>Agaricomycotina</taxon>
        <taxon>Agaricomycetes</taxon>
        <taxon>Agaricomycetidae</taxon>
        <taxon>Boletales</taxon>
        <taxon>Coniophorineae</taxon>
        <taxon>Hygrophoropsidaceae</taxon>
        <taxon>Hygrophoropsis</taxon>
    </lineage>
</organism>
<accession>A0ACB7ZW56</accession>
<comment type="caution">
    <text evidence="1">The sequence shown here is derived from an EMBL/GenBank/DDBJ whole genome shotgun (WGS) entry which is preliminary data.</text>
</comment>
<proteinExistence type="predicted"/>
<gene>
    <name evidence="1" type="ORF">BJ138DRAFT_1165683</name>
</gene>
<keyword evidence="2" id="KW-1185">Reference proteome</keyword>
<evidence type="ECO:0000313" key="1">
    <source>
        <dbReference type="EMBL" id="KAH7904957.1"/>
    </source>
</evidence>
<dbReference type="Proteomes" id="UP000790377">
    <property type="component" value="Unassembled WGS sequence"/>
</dbReference>
<evidence type="ECO:0000313" key="2">
    <source>
        <dbReference type="Proteomes" id="UP000790377"/>
    </source>
</evidence>